<gene>
    <name evidence="1" type="ORF">BK131_03325</name>
</gene>
<dbReference type="EMBL" id="MRTJ01000001">
    <property type="protein sequence ID" value="OMF17019.1"/>
    <property type="molecule type" value="Genomic_DNA"/>
</dbReference>
<evidence type="ECO:0000313" key="1">
    <source>
        <dbReference type="EMBL" id="OMF17019.1"/>
    </source>
</evidence>
<name>A0A1R1C4N5_PAEAM</name>
<dbReference type="OrthoDB" id="2656417at2"/>
<sequence>MMNNAYNRWSVSEYMRQRFMRTGQVPNRDELQAEFEGIDQTELNEGIVEFDAIAGEWPEMEVQHAKAD</sequence>
<proteinExistence type="predicted"/>
<organism evidence="1 2">
    <name type="scientific">Paenibacillus amylolyticus</name>
    <dbReference type="NCBI Taxonomy" id="1451"/>
    <lineage>
        <taxon>Bacteria</taxon>
        <taxon>Bacillati</taxon>
        <taxon>Bacillota</taxon>
        <taxon>Bacilli</taxon>
        <taxon>Bacillales</taxon>
        <taxon>Paenibacillaceae</taxon>
        <taxon>Paenibacillus</taxon>
    </lineage>
</organism>
<dbReference type="Proteomes" id="UP000187134">
    <property type="component" value="Unassembled WGS sequence"/>
</dbReference>
<reference evidence="1 2" key="1">
    <citation type="submission" date="2016-11" db="EMBL/GenBank/DDBJ databases">
        <title>Paenibacillus species isolates.</title>
        <authorList>
            <person name="Beno S.M."/>
        </authorList>
    </citation>
    <scope>NUCLEOTIDE SEQUENCE [LARGE SCALE GENOMIC DNA]</scope>
    <source>
        <strain evidence="1 2">FSL H8-0246</strain>
    </source>
</reference>
<protein>
    <submittedName>
        <fullName evidence="1">Uncharacterized protein</fullName>
    </submittedName>
</protein>
<evidence type="ECO:0000313" key="2">
    <source>
        <dbReference type="Proteomes" id="UP000187134"/>
    </source>
</evidence>
<comment type="caution">
    <text evidence="1">The sequence shown here is derived from an EMBL/GenBank/DDBJ whole genome shotgun (WGS) entry which is preliminary data.</text>
</comment>
<accession>A0A1R1C4N5</accession>
<dbReference type="AlphaFoldDB" id="A0A1R1C4N5"/>